<evidence type="ECO:0000256" key="1">
    <source>
        <dbReference type="SAM" id="MobiDB-lite"/>
    </source>
</evidence>
<name>D8LJW9_ECTSI</name>
<sequence>MECTPLRTYANITAVLVPTGCPCTTAKCTPTTDPATTTPAAERPTEKKRRLCKPGRVALPAESIPPSTYAENKAALVPTGCPCTTAKCTQSTEVAASTARAYTAAGVKESEVLECTWAQVTTPTLVATRNTTTACTSWTATETPPV</sequence>
<dbReference type="EMBL" id="FN648461">
    <property type="protein sequence ID" value="CBN76020.1"/>
    <property type="molecule type" value="Genomic_DNA"/>
</dbReference>
<dbReference type="Proteomes" id="UP000002630">
    <property type="component" value="Linkage Group LG02"/>
</dbReference>
<dbReference type="OrthoDB" id="10652228at2759"/>
<reference evidence="2 3" key="1">
    <citation type="journal article" date="2010" name="Nature">
        <title>The Ectocarpus genome and the independent evolution of multicellularity in brown algae.</title>
        <authorList>
            <person name="Cock J.M."/>
            <person name="Sterck L."/>
            <person name="Rouze P."/>
            <person name="Scornet D."/>
            <person name="Allen A.E."/>
            <person name="Amoutzias G."/>
            <person name="Anthouard V."/>
            <person name="Artiguenave F."/>
            <person name="Aury J.M."/>
            <person name="Badger J.H."/>
            <person name="Beszteri B."/>
            <person name="Billiau K."/>
            <person name="Bonnet E."/>
            <person name="Bothwell J.H."/>
            <person name="Bowler C."/>
            <person name="Boyen C."/>
            <person name="Brownlee C."/>
            <person name="Carrano C.J."/>
            <person name="Charrier B."/>
            <person name="Cho G.Y."/>
            <person name="Coelho S.M."/>
            <person name="Collen J."/>
            <person name="Corre E."/>
            <person name="Da Silva C."/>
            <person name="Delage L."/>
            <person name="Delaroque N."/>
            <person name="Dittami S.M."/>
            <person name="Doulbeau S."/>
            <person name="Elias M."/>
            <person name="Farnham G."/>
            <person name="Gachon C.M."/>
            <person name="Gschloessl B."/>
            <person name="Heesch S."/>
            <person name="Jabbari K."/>
            <person name="Jubin C."/>
            <person name="Kawai H."/>
            <person name="Kimura K."/>
            <person name="Kloareg B."/>
            <person name="Kupper F.C."/>
            <person name="Lang D."/>
            <person name="Le Bail A."/>
            <person name="Leblanc C."/>
            <person name="Lerouge P."/>
            <person name="Lohr M."/>
            <person name="Lopez P.J."/>
            <person name="Martens C."/>
            <person name="Maumus F."/>
            <person name="Michel G."/>
            <person name="Miranda-Saavedra D."/>
            <person name="Morales J."/>
            <person name="Moreau H."/>
            <person name="Motomura T."/>
            <person name="Nagasato C."/>
            <person name="Napoli C.A."/>
            <person name="Nelson D.R."/>
            <person name="Nyvall-Collen P."/>
            <person name="Peters A.F."/>
            <person name="Pommier C."/>
            <person name="Potin P."/>
            <person name="Poulain J."/>
            <person name="Quesneville H."/>
            <person name="Read B."/>
            <person name="Rensing S.A."/>
            <person name="Ritter A."/>
            <person name="Rousvoal S."/>
            <person name="Samanta M."/>
            <person name="Samson G."/>
            <person name="Schroeder D.C."/>
            <person name="Segurens B."/>
            <person name="Strittmatter M."/>
            <person name="Tonon T."/>
            <person name="Tregear J.W."/>
            <person name="Valentin K."/>
            <person name="von Dassow P."/>
            <person name="Yamagishi T."/>
            <person name="Van de Peer Y."/>
            <person name="Wincker P."/>
        </authorList>
    </citation>
    <scope>NUCLEOTIDE SEQUENCE [LARGE SCALE GENOMIC DNA]</scope>
    <source>
        <strain evidence="3">Ec32 / CCAP1310/4</strain>
    </source>
</reference>
<keyword evidence="3" id="KW-1185">Reference proteome</keyword>
<organism evidence="2 3">
    <name type="scientific">Ectocarpus siliculosus</name>
    <name type="common">Brown alga</name>
    <name type="synonym">Conferva siliculosa</name>
    <dbReference type="NCBI Taxonomy" id="2880"/>
    <lineage>
        <taxon>Eukaryota</taxon>
        <taxon>Sar</taxon>
        <taxon>Stramenopiles</taxon>
        <taxon>Ochrophyta</taxon>
        <taxon>PX clade</taxon>
        <taxon>Phaeophyceae</taxon>
        <taxon>Ectocarpales</taxon>
        <taxon>Ectocarpaceae</taxon>
        <taxon>Ectocarpus</taxon>
    </lineage>
</organism>
<gene>
    <name evidence="2" type="ORF">Esi_0277_0037</name>
</gene>
<dbReference type="EMBL" id="FN649727">
    <property type="protein sequence ID" value="CBN76020.1"/>
    <property type="molecule type" value="Genomic_DNA"/>
</dbReference>
<feature type="region of interest" description="Disordered" evidence="1">
    <location>
        <begin position="30"/>
        <end position="52"/>
    </location>
</feature>
<feature type="compositionally biased region" description="Low complexity" evidence="1">
    <location>
        <begin position="30"/>
        <end position="42"/>
    </location>
</feature>
<accession>D8LJW9</accession>
<protein>
    <submittedName>
        <fullName evidence="2">Uncharacterized protein</fullName>
    </submittedName>
</protein>
<dbReference type="InParanoid" id="D8LJW9"/>
<evidence type="ECO:0000313" key="3">
    <source>
        <dbReference type="Proteomes" id="UP000002630"/>
    </source>
</evidence>
<evidence type="ECO:0000313" key="2">
    <source>
        <dbReference type="EMBL" id="CBN76020.1"/>
    </source>
</evidence>
<proteinExistence type="predicted"/>
<dbReference type="AlphaFoldDB" id="D8LJW9"/>